<dbReference type="AlphaFoldDB" id="A0A414B5N8"/>
<dbReference type="Proteomes" id="UP000284621">
    <property type="component" value="Unassembled WGS sequence"/>
</dbReference>
<proteinExistence type="predicted"/>
<accession>A0A414B5N8</accession>
<comment type="caution">
    <text evidence="1">The sequence shown here is derived from an EMBL/GenBank/DDBJ whole genome shotgun (WGS) entry which is preliminary data.</text>
</comment>
<name>A0A414B5N8_9FIRM</name>
<sequence>MKKIDRDGLLLCELQATAFENSIDKMDSSSEIFIRRFMKSNIAKRMDDESILESNLQANDVLQLVDEEYGVSHYGTVKYTHNEMYWIGYIYRYFAITYEFTSARVYKIIKPKELRELFLPYHTLDPSQAIERILEAKGLLLDEEAELQRRYEIFRKIRMGSKGFHLLYS</sequence>
<gene>
    <name evidence="1" type="ORF">DW833_08350</name>
</gene>
<dbReference type="RefSeq" id="WP_118381121.1">
    <property type="nucleotide sequence ID" value="NZ_CABJFJ010000008.1"/>
</dbReference>
<evidence type="ECO:0000313" key="2">
    <source>
        <dbReference type="Proteomes" id="UP000284621"/>
    </source>
</evidence>
<evidence type="ECO:0000313" key="1">
    <source>
        <dbReference type="EMBL" id="RHC64882.1"/>
    </source>
</evidence>
<organism evidence="1 2">
    <name type="scientific">Anaerobutyricum hallii</name>
    <dbReference type="NCBI Taxonomy" id="39488"/>
    <lineage>
        <taxon>Bacteria</taxon>
        <taxon>Bacillati</taxon>
        <taxon>Bacillota</taxon>
        <taxon>Clostridia</taxon>
        <taxon>Lachnospirales</taxon>
        <taxon>Lachnospiraceae</taxon>
        <taxon>Anaerobutyricum</taxon>
    </lineage>
</organism>
<keyword evidence="2" id="KW-1185">Reference proteome</keyword>
<reference evidence="1 2" key="1">
    <citation type="submission" date="2018-08" db="EMBL/GenBank/DDBJ databases">
        <title>A genome reference for cultivated species of the human gut microbiota.</title>
        <authorList>
            <person name="Zou Y."/>
            <person name="Xue W."/>
            <person name="Luo G."/>
        </authorList>
    </citation>
    <scope>NUCLEOTIDE SEQUENCE [LARGE SCALE GENOMIC DNA]</scope>
    <source>
        <strain evidence="1 2">AM34-3LB</strain>
    </source>
</reference>
<protein>
    <submittedName>
        <fullName evidence="1">Antitoxin</fullName>
    </submittedName>
</protein>
<dbReference type="EMBL" id="QSID01000008">
    <property type="protein sequence ID" value="RHC64882.1"/>
    <property type="molecule type" value="Genomic_DNA"/>
</dbReference>